<dbReference type="InterPro" id="IPR050484">
    <property type="entry name" value="Transf_Hexapept/Carb_Anhydrase"/>
</dbReference>
<dbReference type="Pfam" id="PF00132">
    <property type="entry name" value="Hexapep"/>
    <property type="match status" value="1"/>
</dbReference>
<dbReference type="PANTHER" id="PTHR13061">
    <property type="entry name" value="DYNACTIN SUBUNIT P25"/>
    <property type="match status" value="1"/>
</dbReference>
<gene>
    <name evidence="1" type="primary">yrdA_2</name>
    <name evidence="1" type="ORF">Dalu01_02546</name>
</gene>
<sequence>MALLIPFGGHSPRVGREVFLAPTAVLIGDVTVEDGASVWFGAVLRGDFGAITIGAGSSVQDNVVVHTGADCPTLIGRSVTIGHNATVEGCTIGAGALIGVGAVVLPYTVIGAGSLVAANSVVLERTEIPEGVLVTGAPAKVKGPLQGRARDWTGFAARDYHAMQARYRAEGVDRLGEQPAGTHS</sequence>
<dbReference type="CDD" id="cd04645">
    <property type="entry name" value="LbH_gamma_CA_like"/>
    <property type="match status" value="1"/>
</dbReference>
<organism evidence="1 2">
    <name type="scientific">Deinococcus aluminii</name>
    <dbReference type="NCBI Taxonomy" id="1656885"/>
    <lineage>
        <taxon>Bacteria</taxon>
        <taxon>Thermotogati</taxon>
        <taxon>Deinococcota</taxon>
        <taxon>Deinococci</taxon>
        <taxon>Deinococcales</taxon>
        <taxon>Deinococcaceae</taxon>
        <taxon>Deinococcus</taxon>
    </lineage>
</organism>
<protein>
    <submittedName>
        <fullName evidence="1">Protein YrdA</fullName>
    </submittedName>
</protein>
<dbReference type="InterPro" id="IPR047324">
    <property type="entry name" value="LbH_gamma_CA-like"/>
</dbReference>
<dbReference type="SUPFAM" id="SSF51161">
    <property type="entry name" value="Trimeric LpxA-like enzymes"/>
    <property type="match status" value="1"/>
</dbReference>
<reference evidence="1 2" key="1">
    <citation type="submission" date="2024-02" db="EMBL/GenBank/DDBJ databases">
        <title>Deinococcus aluminii NBRC 112889.</title>
        <authorList>
            <person name="Ichikawa N."/>
            <person name="Katano-Makiyama Y."/>
            <person name="Hidaka K."/>
        </authorList>
    </citation>
    <scope>NUCLEOTIDE SEQUENCE [LARGE SCALE GENOMIC DNA]</scope>
    <source>
        <strain evidence="1 2">NBRC 112889</strain>
    </source>
</reference>
<dbReference type="PANTHER" id="PTHR13061:SF29">
    <property type="entry name" value="GAMMA CARBONIC ANHYDRASE-LIKE 1, MITOCHONDRIAL-RELATED"/>
    <property type="match status" value="1"/>
</dbReference>
<evidence type="ECO:0000313" key="1">
    <source>
        <dbReference type="EMBL" id="GAA5534138.1"/>
    </source>
</evidence>
<dbReference type="Gene3D" id="2.160.10.10">
    <property type="entry name" value="Hexapeptide repeat proteins"/>
    <property type="match status" value="1"/>
</dbReference>
<keyword evidence="2" id="KW-1185">Reference proteome</keyword>
<dbReference type="EMBL" id="BAABRV010000006">
    <property type="protein sequence ID" value="GAA5534138.1"/>
    <property type="molecule type" value="Genomic_DNA"/>
</dbReference>
<name>A0ABP9XFK0_9DEIO</name>
<dbReference type="RefSeq" id="WP_345455205.1">
    <property type="nucleotide sequence ID" value="NZ_BAABRV010000006.1"/>
</dbReference>
<comment type="caution">
    <text evidence="1">The sequence shown here is derived from an EMBL/GenBank/DDBJ whole genome shotgun (WGS) entry which is preliminary data.</text>
</comment>
<dbReference type="Proteomes" id="UP001404956">
    <property type="component" value="Unassembled WGS sequence"/>
</dbReference>
<dbReference type="InterPro" id="IPR011004">
    <property type="entry name" value="Trimer_LpxA-like_sf"/>
</dbReference>
<evidence type="ECO:0000313" key="2">
    <source>
        <dbReference type="Proteomes" id="UP001404956"/>
    </source>
</evidence>
<proteinExistence type="predicted"/>
<accession>A0ABP9XFK0</accession>
<dbReference type="InterPro" id="IPR001451">
    <property type="entry name" value="Hexapep"/>
</dbReference>